<reference evidence="1 2" key="1">
    <citation type="submission" date="2019-10" db="EMBL/GenBank/DDBJ databases">
        <authorList>
            <person name="Karimi E."/>
        </authorList>
    </citation>
    <scope>NUCLEOTIDE SEQUENCE [LARGE SCALE GENOMIC DNA]</scope>
    <source>
        <strain evidence="1">Maribacter sp. 151</strain>
    </source>
</reference>
<dbReference type="Proteomes" id="UP000430202">
    <property type="component" value="Unassembled WGS sequence"/>
</dbReference>
<protein>
    <submittedName>
        <fullName evidence="1">Uncharacterized protein</fullName>
    </submittedName>
</protein>
<evidence type="ECO:0000313" key="2">
    <source>
        <dbReference type="Proteomes" id="UP000430202"/>
    </source>
</evidence>
<dbReference type="EMBL" id="CABWLR010000002">
    <property type="protein sequence ID" value="VXB33757.1"/>
    <property type="molecule type" value="Genomic_DNA"/>
</dbReference>
<proteinExistence type="predicted"/>
<keyword evidence="2" id="KW-1185">Reference proteome</keyword>
<dbReference type="AlphaFoldDB" id="A0A653PUV4"/>
<accession>A0A653PUV4</accession>
<organism evidence="1 2">
    <name type="scientific">Maribacter litoralis</name>
    <dbReference type="NCBI Taxonomy" id="2059726"/>
    <lineage>
        <taxon>Bacteria</taxon>
        <taxon>Pseudomonadati</taxon>
        <taxon>Bacteroidota</taxon>
        <taxon>Flavobacteriia</taxon>
        <taxon>Flavobacteriales</taxon>
        <taxon>Flavobacteriaceae</taxon>
        <taxon>Maribacter</taxon>
    </lineage>
</organism>
<name>A0A653PUV4_9FLAO</name>
<evidence type="ECO:0000313" key="1">
    <source>
        <dbReference type="EMBL" id="VXB33757.1"/>
    </source>
</evidence>
<sequence length="122" mass="14229">MNKKYKICTRIKFYKLNIMNAEVKDEVKKTIKKQNIQLVDGEFTVSEANDIVKNLINEKINFHKLQRLSLCEGFLKSNTEFPDSRIGQLQNDKKISNEFFRDQFGKNVTVTINGVLEITINE</sequence>
<gene>
    <name evidence="1" type="ORF">MARI151_20354</name>
</gene>